<gene>
    <name evidence="2" type="ORF">EYF80_038906</name>
</gene>
<dbReference type="AlphaFoldDB" id="A0A4Z2GDY3"/>
<feature type="region of interest" description="Disordered" evidence="1">
    <location>
        <begin position="24"/>
        <end position="49"/>
    </location>
</feature>
<sequence length="72" mass="7787">MEGVTQVQGASVLEQHYISRGVASIHRENEEAPRRSTRSVAPATRSSTLDSEALASIAVRQLFASASQTMKE</sequence>
<proteinExistence type="predicted"/>
<dbReference type="Proteomes" id="UP000314294">
    <property type="component" value="Unassembled WGS sequence"/>
</dbReference>
<evidence type="ECO:0000313" key="3">
    <source>
        <dbReference type="Proteomes" id="UP000314294"/>
    </source>
</evidence>
<accession>A0A4Z2GDY3</accession>
<keyword evidence="3" id="KW-1185">Reference proteome</keyword>
<dbReference type="EMBL" id="SRLO01000602">
    <property type="protein sequence ID" value="TNN50882.1"/>
    <property type="molecule type" value="Genomic_DNA"/>
</dbReference>
<protein>
    <submittedName>
        <fullName evidence="2">Uncharacterized protein</fullName>
    </submittedName>
</protein>
<reference evidence="2 3" key="1">
    <citation type="submission" date="2019-03" db="EMBL/GenBank/DDBJ databases">
        <title>First draft genome of Liparis tanakae, snailfish: a comprehensive survey of snailfish specific genes.</title>
        <authorList>
            <person name="Kim W."/>
            <person name="Song I."/>
            <person name="Jeong J.-H."/>
            <person name="Kim D."/>
            <person name="Kim S."/>
            <person name="Ryu S."/>
            <person name="Song J.Y."/>
            <person name="Lee S.K."/>
        </authorList>
    </citation>
    <scope>NUCLEOTIDE SEQUENCE [LARGE SCALE GENOMIC DNA]</scope>
    <source>
        <tissue evidence="2">Muscle</tissue>
    </source>
</reference>
<comment type="caution">
    <text evidence="2">The sequence shown here is derived from an EMBL/GenBank/DDBJ whole genome shotgun (WGS) entry which is preliminary data.</text>
</comment>
<feature type="compositionally biased region" description="Basic and acidic residues" evidence="1">
    <location>
        <begin position="25"/>
        <end position="34"/>
    </location>
</feature>
<evidence type="ECO:0000256" key="1">
    <source>
        <dbReference type="SAM" id="MobiDB-lite"/>
    </source>
</evidence>
<name>A0A4Z2GDY3_9TELE</name>
<evidence type="ECO:0000313" key="2">
    <source>
        <dbReference type="EMBL" id="TNN50882.1"/>
    </source>
</evidence>
<organism evidence="2 3">
    <name type="scientific">Liparis tanakae</name>
    <name type="common">Tanaka's snailfish</name>
    <dbReference type="NCBI Taxonomy" id="230148"/>
    <lineage>
        <taxon>Eukaryota</taxon>
        <taxon>Metazoa</taxon>
        <taxon>Chordata</taxon>
        <taxon>Craniata</taxon>
        <taxon>Vertebrata</taxon>
        <taxon>Euteleostomi</taxon>
        <taxon>Actinopterygii</taxon>
        <taxon>Neopterygii</taxon>
        <taxon>Teleostei</taxon>
        <taxon>Neoteleostei</taxon>
        <taxon>Acanthomorphata</taxon>
        <taxon>Eupercaria</taxon>
        <taxon>Perciformes</taxon>
        <taxon>Cottioidei</taxon>
        <taxon>Cottales</taxon>
        <taxon>Liparidae</taxon>
        <taxon>Liparis</taxon>
    </lineage>
</organism>